<name>A0ABT1NBX0_9FIRM</name>
<keyword evidence="6 9" id="KW-0030">Aminoacyl-tRNA synthetase</keyword>
<dbReference type="InterPro" id="IPR002305">
    <property type="entry name" value="aa-tRNA-synth_Ic"/>
</dbReference>
<evidence type="ECO:0000256" key="4">
    <source>
        <dbReference type="ARBA" id="ARBA00022840"/>
    </source>
</evidence>
<proteinExistence type="inferred from homology"/>
<evidence type="ECO:0000256" key="10">
    <source>
        <dbReference type="SAM" id="Coils"/>
    </source>
</evidence>
<evidence type="ECO:0000256" key="8">
    <source>
        <dbReference type="NCBIfam" id="TIGR00234"/>
    </source>
</evidence>
<organism evidence="11 12">
    <name type="scientific">Lutispora saccharofermentans</name>
    <dbReference type="NCBI Taxonomy" id="3024236"/>
    <lineage>
        <taxon>Bacteria</taxon>
        <taxon>Bacillati</taxon>
        <taxon>Bacillota</taxon>
        <taxon>Clostridia</taxon>
        <taxon>Lutisporales</taxon>
        <taxon>Lutisporaceae</taxon>
        <taxon>Lutispora</taxon>
    </lineage>
</organism>
<dbReference type="EMBL" id="JAJEKE010000002">
    <property type="protein sequence ID" value="MCQ1528763.1"/>
    <property type="molecule type" value="Genomic_DNA"/>
</dbReference>
<gene>
    <name evidence="11" type="primary">tyrS</name>
    <name evidence="11" type="ORF">LJD61_04280</name>
</gene>
<accession>A0ABT1NBX0</accession>
<keyword evidence="5 9" id="KW-0648">Protein biosynthesis</keyword>
<protein>
    <recommendedName>
        <fullName evidence="1 8">Tyrosine--tRNA ligase</fullName>
        <ecNumber evidence="1 8">6.1.1.1</ecNumber>
    </recommendedName>
</protein>
<evidence type="ECO:0000313" key="11">
    <source>
        <dbReference type="EMBL" id="MCQ1528763.1"/>
    </source>
</evidence>
<dbReference type="GO" id="GO:0004831">
    <property type="term" value="F:tyrosine-tRNA ligase activity"/>
    <property type="evidence" value="ECO:0007669"/>
    <property type="project" value="UniProtKB-EC"/>
</dbReference>
<dbReference type="Gene3D" id="3.40.50.620">
    <property type="entry name" value="HUPs"/>
    <property type="match status" value="1"/>
</dbReference>
<dbReference type="NCBIfam" id="TIGR00234">
    <property type="entry name" value="tyrS"/>
    <property type="match status" value="1"/>
</dbReference>
<evidence type="ECO:0000313" key="12">
    <source>
        <dbReference type="Proteomes" id="UP001651880"/>
    </source>
</evidence>
<reference evidence="11 12" key="1">
    <citation type="submission" date="2021-10" db="EMBL/GenBank/DDBJ databases">
        <title>Lutispora strain m25 sp. nov., a thermophilic, non-spore-forming bacterium isolated from a lab-scale methanogenic bioreactor digesting anaerobic sludge.</title>
        <authorList>
            <person name="El Houari A."/>
            <person name="Mcdonald J."/>
        </authorList>
    </citation>
    <scope>NUCLEOTIDE SEQUENCE [LARGE SCALE GENOMIC DNA]</scope>
    <source>
        <strain evidence="12">m25</strain>
    </source>
</reference>
<evidence type="ECO:0000256" key="7">
    <source>
        <dbReference type="ARBA" id="ARBA00048248"/>
    </source>
</evidence>
<keyword evidence="12" id="KW-1185">Reference proteome</keyword>
<dbReference type="SUPFAM" id="SSF52374">
    <property type="entry name" value="Nucleotidylyl transferase"/>
    <property type="match status" value="1"/>
</dbReference>
<sequence length="418" mass="47477">MFDVMSFIAELEKECSDFKRNLSQLEAEEQMEIIKLACSHVYPEESIVERLPQAKQNKKPLTVKFGIDPMKTNVMMDRMPPIVLLSKLQRMGYKVVFLIGDFTALIGDPSDITINQKKLNRKKIEANVKTLKKDLSQFIELGKTDTIFNSAWLNELKLPDLVEIAKEIDIAHTLNREDFKNKLDKKESISYAELMYPLIMGIDSLQMGPDMELGREDQLDNLYMCRRMMEAKGMESEAFMTTYALPKGDIFSISQDPLIIYEKIAKLEEQHVLMWYKLLTEITPSTASTLEKGIKDGLVNIQTAKEVLAKIIVSKLHGKEKSELAYIEYIKNFVKTAPTKEIRMISGSIMSIGEFIAASTEFTLTEAESIIMSGGARALSCDGGCLTYILDSNADISTIYFDKFYIIMGDKLVLRIKK</sequence>
<keyword evidence="3 9" id="KW-0547">Nucleotide-binding</keyword>
<dbReference type="InterPro" id="IPR014729">
    <property type="entry name" value="Rossmann-like_a/b/a_fold"/>
</dbReference>
<dbReference type="Gene3D" id="1.10.240.10">
    <property type="entry name" value="Tyrosyl-Transfer RNA Synthetase"/>
    <property type="match status" value="1"/>
</dbReference>
<keyword evidence="2 9" id="KW-0436">Ligase</keyword>
<evidence type="ECO:0000256" key="2">
    <source>
        <dbReference type="ARBA" id="ARBA00022598"/>
    </source>
</evidence>
<evidence type="ECO:0000256" key="9">
    <source>
        <dbReference type="RuleBase" id="RU363036"/>
    </source>
</evidence>
<dbReference type="Pfam" id="PF00579">
    <property type="entry name" value="tRNA-synt_1b"/>
    <property type="match status" value="1"/>
</dbReference>
<evidence type="ECO:0000256" key="5">
    <source>
        <dbReference type="ARBA" id="ARBA00022917"/>
    </source>
</evidence>
<evidence type="ECO:0000256" key="1">
    <source>
        <dbReference type="ARBA" id="ARBA00013160"/>
    </source>
</evidence>
<dbReference type="EC" id="6.1.1.1" evidence="1 8"/>
<comment type="similarity">
    <text evidence="9">Belongs to the class-I aminoacyl-tRNA synthetase family.</text>
</comment>
<dbReference type="RefSeq" id="WP_255226281.1">
    <property type="nucleotide sequence ID" value="NZ_JAJEKE010000002.1"/>
</dbReference>
<dbReference type="InterPro" id="IPR024088">
    <property type="entry name" value="Tyr-tRNA-ligase_bac-type"/>
</dbReference>
<dbReference type="PANTHER" id="PTHR11766">
    <property type="entry name" value="TYROSYL-TRNA SYNTHETASE"/>
    <property type="match status" value="1"/>
</dbReference>
<dbReference type="PANTHER" id="PTHR11766:SF1">
    <property type="entry name" value="TYROSINE--TRNA LIGASE"/>
    <property type="match status" value="1"/>
</dbReference>
<keyword evidence="10" id="KW-0175">Coiled coil</keyword>
<dbReference type="Proteomes" id="UP001651880">
    <property type="component" value="Unassembled WGS sequence"/>
</dbReference>
<keyword evidence="4 9" id="KW-0067">ATP-binding</keyword>
<comment type="catalytic activity">
    <reaction evidence="7">
        <text>tRNA(Tyr) + L-tyrosine + ATP = L-tyrosyl-tRNA(Tyr) + AMP + diphosphate + H(+)</text>
        <dbReference type="Rhea" id="RHEA:10220"/>
        <dbReference type="Rhea" id="RHEA-COMP:9706"/>
        <dbReference type="Rhea" id="RHEA-COMP:9707"/>
        <dbReference type="ChEBI" id="CHEBI:15378"/>
        <dbReference type="ChEBI" id="CHEBI:30616"/>
        <dbReference type="ChEBI" id="CHEBI:33019"/>
        <dbReference type="ChEBI" id="CHEBI:58315"/>
        <dbReference type="ChEBI" id="CHEBI:78442"/>
        <dbReference type="ChEBI" id="CHEBI:78536"/>
        <dbReference type="ChEBI" id="CHEBI:456215"/>
        <dbReference type="EC" id="6.1.1.1"/>
    </reaction>
</comment>
<evidence type="ECO:0000256" key="6">
    <source>
        <dbReference type="ARBA" id="ARBA00023146"/>
    </source>
</evidence>
<dbReference type="InterPro" id="IPR002307">
    <property type="entry name" value="Tyr-tRNA-ligase"/>
</dbReference>
<evidence type="ECO:0000256" key="3">
    <source>
        <dbReference type="ARBA" id="ARBA00022741"/>
    </source>
</evidence>
<feature type="coiled-coil region" evidence="10">
    <location>
        <begin position="114"/>
        <end position="141"/>
    </location>
</feature>
<comment type="caution">
    <text evidence="11">The sequence shown here is derived from an EMBL/GenBank/DDBJ whole genome shotgun (WGS) entry which is preliminary data.</text>
</comment>